<name>A2SCC0_METPP</name>
<keyword evidence="1" id="KW-1133">Transmembrane helix</keyword>
<feature type="domain" description="DUF4178" evidence="2">
    <location>
        <begin position="315"/>
        <end position="444"/>
    </location>
</feature>
<dbReference type="KEGG" id="mpt:Mpe_A0247"/>
<sequence>MATDPSPQRAYRAACPNCGAAVEFRSAASALAVCSYCRSTLLREGDALRRIGQSAELFDDHSPLQLGTAGRWQGAAFTLVGRLQVRYAGGSWNEWHALFDSADPTDAAPRSGWLSEDNGGYVFGFEAPAPPEALPPPEALRVGAQQVLGRESWSVASVTTARLGAAEGELPFVPMLERAYVVAELRNARGEVASIDYGPASEGRPPRWYVGRGLQLAELTLSGLREDGSTRDLKGRTLACPSCGASVAVQLDSTQSIVCAQCHAVVDLGAPGAQGAGADLKHYAQDTPGATGGEPLIALGRSGTLTLGAGGPLPWQVVGYVERCTLPEAGDDEQSFWREYLLYNRQAGFAFLVDAEDGWSWVRPLTGAPQVSGATARWQGDSYRELYRYSGQITYVLGEFYWRLARGERTRNTDYRGPGGKQLNREQTGEGGDAEVTWSAGAALDADVLFKAFKLDDGQRAALQRDAKPVSTKGFGGMAGLFLFLLFVVVVFSMVRCGRDDCSELRRTYGEASNEYQSCARNSGSGVRSSGGSYGGFSTGGGGHK</sequence>
<dbReference type="Pfam" id="PF13785">
    <property type="entry name" value="DUF4178"/>
    <property type="match status" value="2"/>
</dbReference>
<evidence type="ECO:0000313" key="4">
    <source>
        <dbReference type="Proteomes" id="UP000000366"/>
    </source>
</evidence>
<keyword evidence="1" id="KW-0472">Membrane</keyword>
<dbReference type="STRING" id="420662.Mpe_A0247"/>
<dbReference type="Proteomes" id="UP000000366">
    <property type="component" value="Chromosome"/>
</dbReference>
<proteinExistence type="predicted"/>
<organism evidence="3 4">
    <name type="scientific">Methylibium petroleiphilum (strain ATCC BAA-1232 / LMG 22953 / PM1)</name>
    <dbReference type="NCBI Taxonomy" id="420662"/>
    <lineage>
        <taxon>Bacteria</taxon>
        <taxon>Pseudomonadati</taxon>
        <taxon>Pseudomonadota</taxon>
        <taxon>Betaproteobacteria</taxon>
        <taxon>Burkholderiales</taxon>
        <taxon>Sphaerotilaceae</taxon>
        <taxon>Methylibium</taxon>
    </lineage>
</organism>
<evidence type="ECO:0000313" key="3">
    <source>
        <dbReference type="EMBL" id="ABM93209.1"/>
    </source>
</evidence>
<dbReference type="eggNOG" id="COG1379">
    <property type="taxonomic scope" value="Bacteria"/>
</dbReference>
<keyword evidence="1" id="KW-0812">Transmembrane</keyword>
<feature type="transmembrane region" description="Helical" evidence="1">
    <location>
        <begin position="475"/>
        <end position="497"/>
    </location>
</feature>
<dbReference type="HOGENOM" id="CLU_029780_0_0_4"/>
<accession>A2SCC0</accession>
<keyword evidence="4" id="KW-1185">Reference proteome</keyword>
<reference evidence="3 4" key="1">
    <citation type="journal article" date="2007" name="J. Bacteriol.">
        <title>Whole-genome analysis of the methyl tert-butyl ether-degrading beta-proteobacterium Methylibium petroleiphilum PM1.</title>
        <authorList>
            <person name="Kane S.R."/>
            <person name="Chakicherla A.Y."/>
            <person name="Chain P.S.G."/>
            <person name="Schmidt R."/>
            <person name="Shin M.W."/>
            <person name="Legler T.C."/>
            <person name="Scow K.M."/>
            <person name="Larimer F.W."/>
            <person name="Lucas S.M."/>
            <person name="Richardson P.M."/>
            <person name="Hristova K.R."/>
        </authorList>
    </citation>
    <scope>NUCLEOTIDE SEQUENCE [LARGE SCALE GENOMIC DNA]</scope>
    <source>
        <strain evidence="4">ATCC BAA-1232 / LMG 22953 / PM1</strain>
    </source>
</reference>
<dbReference type="InterPro" id="IPR025235">
    <property type="entry name" value="DUF4178"/>
</dbReference>
<evidence type="ECO:0000259" key="2">
    <source>
        <dbReference type="Pfam" id="PF13785"/>
    </source>
</evidence>
<protein>
    <recommendedName>
        <fullName evidence="2">DUF4178 domain-containing protein</fullName>
    </recommendedName>
</protein>
<gene>
    <name evidence="3" type="ordered locus">Mpe_A0247</name>
</gene>
<feature type="domain" description="DUF4178" evidence="2">
    <location>
        <begin position="65"/>
        <end position="214"/>
    </location>
</feature>
<dbReference type="EMBL" id="CP000555">
    <property type="protein sequence ID" value="ABM93209.1"/>
    <property type="molecule type" value="Genomic_DNA"/>
</dbReference>
<dbReference type="AlphaFoldDB" id="A2SCC0"/>
<dbReference type="RefSeq" id="WP_011827848.1">
    <property type="nucleotide sequence ID" value="NC_008825.1"/>
</dbReference>
<evidence type="ECO:0000256" key="1">
    <source>
        <dbReference type="SAM" id="Phobius"/>
    </source>
</evidence>